<proteinExistence type="predicted"/>
<dbReference type="AlphaFoldDB" id="A0A2P5C438"/>
<feature type="coiled-coil region" evidence="1">
    <location>
        <begin position="4"/>
        <end position="31"/>
    </location>
</feature>
<gene>
    <name evidence="2" type="ORF">PanWU01x14_185970</name>
</gene>
<dbReference type="OrthoDB" id="10390860at2759"/>
<evidence type="ECO:0000313" key="3">
    <source>
        <dbReference type="Proteomes" id="UP000237105"/>
    </source>
</evidence>
<organism evidence="2 3">
    <name type="scientific">Parasponia andersonii</name>
    <name type="common">Sponia andersonii</name>
    <dbReference type="NCBI Taxonomy" id="3476"/>
    <lineage>
        <taxon>Eukaryota</taxon>
        <taxon>Viridiplantae</taxon>
        <taxon>Streptophyta</taxon>
        <taxon>Embryophyta</taxon>
        <taxon>Tracheophyta</taxon>
        <taxon>Spermatophyta</taxon>
        <taxon>Magnoliopsida</taxon>
        <taxon>eudicotyledons</taxon>
        <taxon>Gunneridae</taxon>
        <taxon>Pentapetalae</taxon>
        <taxon>rosids</taxon>
        <taxon>fabids</taxon>
        <taxon>Rosales</taxon>
        <taxon>Cannabaceae</taxon>
        <taxon>Parasponia</taxon>
    </lineage>
</organism>
<comment type="caution">
    <text evidence="2">The sequence shown here is derived from an EMBL/GenBank/DDBJ whole genome shotgun (WGS) entry which is preliminary data.</text>
</comment>
<name>A0A2P5C438_PARAD</name>
<accession>A0A2P5C438</accession>
<sequence>ELRLAVLRDRLTDAEKLKTRYQRQVDVLSAESYRSGWENREFEGHAEVVMPDQFDEQKGVERDHYSVRHYMQQLGDEINIVYPTDVLKMLDEEKDGPSKFASIAKEIVPARTSHRGSWRSAWSWRLN</sequence>
<protein>
    <submittedName>
        <fullName evidence="2">Uncharacterized protein</fullName>
    </submittedName>
</protein>
<reference evidence="3" key="1">
    <citation type="submission" date="2016-06" db="EMBL/GenBank/DDBJ databases">
        <title>Parallel loss of symbiosis genes in relatives of nitrogen-fixing non-legume Parasponia.</title>
        <authorList>
            <person name="Van Velzen R."/>
            <person name="Holmer R."/>
            <person name="Bu F."/>
            <person name="Rutten L."/>
            <person name="Van Zeijl A."/>
            <person name="Liu W."/>
            <person name="Santuari L."/>
            <person name="Cao Q."/>
            <person name="Sharma T."/>
            <person name="Shen D."/>
            <person name="Roswanjaya Y."/>
            <person name="Wardhani T."/>
            <person name="Kalhor M.S."/>
            <person name="Jansen J."/>
            <person name="Van den Hoogen J."/>
            <person name="Gungor B."/>
            <person name="Hartog M."/>
            <person name="Hontelez J."/>
            <person name="Verver J."/>
            <person name="Yang W.-C."/>
            <person name="Schijlen E."/>
            <person name="Repin R."/>
            <person name="Schilthuizen M."/>
            <person name="Schranz E."/>
            <person name="Heidstra R."/>
            <person name="Miyata K."/>
            <person name="Fedorova E."/>
            <person name="Kohlen W."/>
            <person name="Bisseling T."/>
            <person name="Smit S."/>
            <person name="Geurts R."/>
        </authorList>
    </citation>
    <scope>NUCLEOTIDE SEQUENCE [LARGE SCALE GENOMIC DNA]</scope>
    <source>
        <strain evidence="3">cv. WU1-14</strain>
    </source>
</reference>
<keyword evidence="1" id="KW-0175">Coiled coil</keyword>
<keyword evidence="3" id="KW-1185">Reference proteome</keyword>
<dbReference type="EMBL" id="JXTB01000179">
    <property type="protein sequence ID" value="PON55788.1"/>
    <property type="molecule type" value="Genomic_DNA"/>
</dbReference>
<dbReference type="Proteomes" id="UP000237105">
    <property type="component" value="Unassembled WGS sequence"/>
</dbReference>
<feature type="non-terminal residue" evidence="2">
    <location>
        <position position="1"/>
    </location>
</feature>
<evidence type="ECO:0000313" key="2">
    <source>
        <dbReference type="EMBL" id="PON55788.1"/>
    </source>
</evidence>
<evidence type="ECO:0000256" key="1">
    <source>
        <dbReference type="SAM" id="Coils"/>
    </source>
</evidence>